<reference evidence="2" key="1">
    <citation type="submission" date="2022-11" db="UniProtKB">
        <authorList>
            <consortium name="WormBaseParasite"/>
        </authorList>
    </citation>
    <scope>IDENTIFICATION</scope>
</reference>
<proteinExistence type="predicted"/>
<keyword evidence="1" id="KW-1185">Reference proteome</keyword>
<organism evidence="1 2">
    <name type="scientific">Panagrolaimus davidi</name>
    <dbReference type="NCBI Taxonomy" id="227884"/>
    <lineage>
        <taxon>Eukaryota</taxon>
        <taxon>Metazoa</taxon>
        <taxon>Ecdysozoa</taxon>
        <taxon>Nematoda</taxon>
        <taxon>Chromadorea</taxon>
        <taxon>Rhabditida</taxon>
        <taxon>Tylenchina</taxon>
        <taxon>Panagrolaimomorpha</taxon>
        <taxon>Panagrolaimoidea</taxon>
        <taxon>Panagrolaimidae</taxon>
        <taxon>Panagrolaimus</taxon>
    </lineage>
</organism>
<dbReference type="AlphaFoldDB" id="A0A914Q6V3"/>
<evidence type="ECO:0000313" key="1">
    <source>
        <dbReference type="Proteomes" id="UP000887578"/>
    </source>
</evidence>
<evidence type="ECO:0000313" key="2">
    <source>
        <dbReference type="WBParaSite" id="PDA_v2.g27201.t1"/>
    </source>
</evidence>
<dbReference type="Proteomes" id="UP000887578">
    <property type="component" value="Unplaced"/>
</dbReference>
<sequence>MTPLSQRKVAERHKDLLFLSILKDFYPRILTSFEKLPVWKEVLDECRKNGICDDQSARYLGRTRWPALLRATTKKWKHRHKKQLNKKDELIIEIERMRIPDFCFPLNDDEEKEGKPKENVAAANKLAPVFEFYNSDNVFANELAADDPMVNYHAIFIDNDDLYVEEPAVNDLMAYDPDDIQYHFNDSENVFAEEYVDNSQKELAGDDPMVDNHAKFIDNDDVYVGEPAVNDMMAYDPDDIHDNFNNGDNVFANELAADDLMVNYHAMFIDNDDLYVEESAVNDLMAYGPDDIQYHFNNSGNIFANELAADDPIVDYHTIFIGNDDLYVEEPAVNDLMAYDPDDIQDNFNDNGNVFAEEYDVDNSKKELAADDIMVDNHAKFIDNDDVYVEKPAVNDLMAYDPDDIQDNFNDNGNVSVGEYVVDNSISNNPIDVQNEFDDSDDECFDAFSSTTGLPLPMLFLPESFKDYRNHGANGIQSTDVHDSNLQNDFYPAGIRFLDLYAEYGQLKLNMMRENLANSDNNL</sequence>
<name>A0A914Q6V3_9BILA</name>
<dbReference type="WBParaSite" id="PDA_v2.g27201.t1">
    <property type="protein sequence ID" value="PDA_v2.g27201.t1"/>
    <property type="gene ID" value="PDA_v2.g27201"/>
</dbReference>
<accession>A0A914Q6V3</accession>
<protein>
    <submittedName>
        <fullName evidence="2">Uncharacterized protein</fullName>
    </submittedName>
</protein>